<accession>A0AAX3M7F4</accession>
<dbReference type="KEGG" id="pka:PQ456_10175"/>
<dbReference type="Pfam" id="PF13443">
    <property type="entry name" value="HTH_26"/>
    <property type="match status" value="1"/>
</dbReference>
<dbReference type="AlphaFoldDB" id="A0AAX3M7F4"/>
<protein>
    <submittedName>
        <fullName evidence="2">Helix-turn-helix domain-containing protein</fullName>
    </submittedName>
</protein>
<evidence type="ECO:0000259" key="1">
    <source>
        <dbReference type="Pfam" id="PF13443"/>
    </source>
</evidence>
<organism evidence="2 3">
    <name type="scientific">Paenibacillus kyungheensis</name>
    <dbReference type="NCBI Taxonomy" id="1452732"/>
    <lineage>
        <taxon>Bacteria</taxon>
        <taxon>Bacillati</taxon>
        <taxon>Bacillota</taxon>
        <taxon>Bacilli</taxon>
        <taxon>Bacillales</taxon>
        <taxon>Paenibacillaceae</taxon>
        <taxon>Paenibacillus</taxon>
    </lineage>
</organism>
<proteinExistence type="predicted"/>
<dbReference type="InterPro" id="IPR010982">
    <property type="entry name" value="Lambda_DNA-bd_dom_sf"/>
</dbReference>
<dbReference type="SUPFAM" id="SSF47413">
    <property type="entry name" value="lambda repressor-like DNA-binding domains"/>
    <property type="match status" value="1"/>
</dbReference>
<sequence>MISFKPLHKTLVEKDMSKMDLMELLSISSSTSAKMWKNEYVAMKIINQICMKLDCKIEDVIEYVEDKYN</sequence>
<dbReference type="RefSeq" id="WP_273616015.1">
    <property type="nucleotide sequence ID" value="NZ_CP117416.1"/>
</dbReference>
<gene>
    <name evidence="2" type="ORF">PQ456_10175</name>
</gene>
<evidence type="ECO:0000313" key="3">
    <source>
        <dbReference type="Proteomes" id="UP001220509"/>
    </source>
</evidence>
<dbReference type="EMBL" id="CP117416">
    <property type="protein sequence ID" value="WCT57855.1"/>
    <property type="molecule type" value="Genomic_DNA"/>
</dbReference>
<evidence type="ECO:0000313" key="2">
    <source>
        <dbReference type="EMBL" id="WCT57855.1"/>
    </source>
</evidence>
<dbReference type="Proteomes" id="UP001220509">
    <property type="component" value="Chromosome"/>
</dbReference>
<feature type="domain" description="HTH cro/C1-type" evidence="1">
    <location>
        <begin position="7"/>
        <end position="66"/>
    </location>
</feature>
<name>A0AAX3M7F4_9BACL</name>
<reference evidence="2 3" key="1">
    <citation type="submission" date="2023-02" db="EMBL/GenBank/DDBJ databases">
        <title>Genome sequence of Paenibacillus kyungheensis KACC 18744.</title>
        <authorList>
            <person name="Kim S."/>
            <person name="Heo J."/>
            <person name="Kwon S.-W."/>
        </authorList>
    </citation>
    <scope>NUCLEOTIDE SEQUENCE [LARGE SCALE GENOMIC DNA]</scope>
    <source>
        <strain evidence="2 3">KACC 18744</strain>
    </source>
</reference>
<dbReference type="InterPro" id="IPR001387">
    <property type="entry name" value="Cro/C1-type_HTH"/>
</dbReference>
<keyword evidence="3" id="KW-1185">Reference proteome</keyword>
<dbReference type="GO" id="GO:0003677">
    <property type="term" value="F:DNA binding"/>
    <property type="evidence" value="ECO:0007669"/>
    <property type="project" value="InterPro"/>
</dbReference>